<dbReference type="GO" id="GO:0007059">
    <property type="term" value="P:chromosome segregation"/>
    <property type="evidence" value="ECO:0007669"/>
    <property type="project" value="TreeGrafter"/>
</dbReference>
<dbReference type="GO" id="GO:0005694">
    <property type="term" value="C:chromosome"/>
    <property type="evidence" value="ECO:0007669"/>
    <property type="project" value="TreeGrafter"/>
</dbReference>
<dbReference type="PANTHER" id="PTHR33375">
    <property type="entry name" value="CHROMOSOME-PARTITIONING PROTEIN PARB-RELATED"/>
    <property type="match status" value="1"/>
</dbReference>
<dbReference type="SUPFAM" id="SSF110849">
    <property type="entry name" value="ParB/Sulfiredoxin"/>
    <property type="match status" value="1"/>
</dbReference>
<dbReference type="Proteomes" id="UP000315349">
    <property type="component" value="Chromosome"/>
</dbReference>
<dbReference type="KEGG" id="peh:Spb1_02190"/>
<dbReference type="InterPro" id="IPR036086">
    <property type="entry name" value="ParB/Sulfiredoxin_sf"/>
</dbReference>
<dbReference type="SMART" id="SM00470">
    <property type="entry name" value="ParB"/>
    <property type="match status" value="1"/>
</dbReference>
<dbReference type="OrthoDB" id="9800801at2"/>
<dbReference type="Gene3D" id="3.90.1530.10">
    <property type="entry name" value="Conserved hypothetical protein from pyrococcus furiosus pfu- 392566-001, ParB domain"/>
    <property type="match status" value="1"/>
</dbReference>
<dbReference type="EMBL" id="CP036299">
    <property type="protein sequence ID" value="QDV28356.1"/>
    <property type="molecule type" value="Genomic_DNA"/>
</dbReference>
<gene>
    <name evidence="2" type="ORF">Spb1_02190</name>
</gene>
<protein>
    <submittedName>
        <fullName evidence="2">ParB-like nuclease domain protein</fullName>
    </submittedName>
</protein>
<dbReference type="InterPro" id="IPR003115">
    <property type="entry name" value="ParB_N"/>
</dbReference>
<feature type="domain" description="ParB-like N-terminal" evidence="1">
    <location>
        <begin position="4"/>
        <end position="93"/>
    </location>
</feature>
<reference evidence="2 3" key="1">
    <citation type="submission" date="2019-02" db="EMBL/GenBank/DDBJ databases">
        <title>Deep-cultivation of Planctomycetes and their phenomic and genomic characterization uncovers novel biology.</title>
        <authorList>
            <person name="Wiegand S."/>
            <person name="Jogler M."/>
            <person name="Boedeker C."/>
            <person name="Pinto D."/>
            <person name="Vollmers J."/>
            <person name="Rivas-Marin E."/>
            <person name="Kohn T."/>
            <person name="Peeters S.H."/>
            <person name="Heuer A."/>
            <person name="Rast P."/>
            <person name="Oberbeckmann S."/>
            <person name="Bunk B."/>
            <person name="Jeske O."/>
            <person name="Meyerdierks A."/>
            <person name="Storesund J.E."/>
            <person name="Kallscheuer N."/>
            <person name="Luecker S."/>
            <person name="Lage O.M."/>
            <person name="Pohl T."/>
            <person name="Merkel B.J."/>
            <person name="Hornburger P."/>
            <person name="Mueller R.-W."/>
            <person name="Bruemmer F."/>
            <person name="Labrenz M."/>
            <person name="Spormann A.M."/>
            <person name="Op den Camp H."/>
            <person name="Overmann J."/>
            <person name="Amann R."/>
            <person name="Jetten M.S.M."/>
            <person name="Mascher T."/>
            <person name="Medema M.H."/>
            <person name="Devos D.P."/>
            <person name="Kaster A.-K."/>
            <person name="Ovreas L."/>
            <person name="Rohde M."/>
            <person name="Galperin M.Y."/>
            <person name="Jogler C."/>
        </authorList>
    </citation>
    <scope>NUCLEOTIDE SEQUENCE [LARGE SCALE GENOMIC DNA]</scope>
    <source>
        <strain evidence="2 3">Spb1</strain>
    </source>
</reference>
<name>A0A518GID9_9PLAN</name>
<proteinExistence type="predicted"/>
<evidence type="ECO:0000259" key="1">
    <source>
        <dbReference type="SMART" id="SM00470"/>
    </source>
</evidence>
<dbReference type="InterPro" id="IPR050336">
    <property type="entry name" value="Chromosome_partition/occlusion"/>
</dbReference>
<evidence type="ECO:0000313" key="3">
    <source>
        <dbReference type="Proteomes" id="UP000315349"/>
    </source>
</evidence>
<dbReference type="CDD" id="cd16401">
    <property type="entry name" value="ParB_N_like_MT"/>
    <property type="match status" value="1"/>
</dbReference>
<evidence type="ECO:0000313" key="2">
    <source>
        <dbReference type="EMBL" id="QDV28356.1"/>
    </source>
</evidence>
<sequence length="223" mass="24586">MQIEELPIGRLKPAPYNPRKVLKAGDRGYEKLVRSLAEFSLVQPVIWNRQTGHIVGGHQRVEILRAQGATTVPCVIVDLSLAREQALNVALNNREVGSDWDIPRLSGLLAELNDLPDFDATLSGFDPRELREITLVTPFSTVEEVANEGQKTSQTKKSALGEAALAASWPSKDSSSNVSASHSEGQSVVIVTLEVNPAQWEEVRSRLDELLQQIPLPIHVRWS</sequence>
<accession>A0A518GID9</accession>
<organism evidence="2 3">
    <name type="scientific">Planctopirus ephydatiae</name>
    <dbReference type="NCBI Taxonomy" id="2528019"/>
    <lineage>
        <taxon>Bacteria</taxon>
        <taxon>Pseudomonadati</taxon>
        <taxon>Planctomycetota</taxon>
        <taxon>Planctomycetia</taxon>
        <taxon>Planctomycetales</taxon>
        <taxon>Planctomycetaceae</taxon>
        <taxon>Planctopirus</taxon>
    </lineage>
</organism>
<dbReference type="RefSeq" id="WP_145294466.1">
    <property type="nucleotide sequence ID" value="NZ_CP036299.1"/>
</dbReference>
<dbReference type="PANTHER" id="PTHR33375:SF1">
    <property type="entry name" value="CHROMOSOME-PARTITIONING PROTEIN PARB-RELATED"/>
    <property type="match status" value="1"/>
</dbReference>
<dbReference type="AlphaFoldDB" id="A0A518GID9"/>
<keyword evidence="3" id="KW-1185">Reference proteome</keyword>
<dbReference type="Pfam" id="PF02195">
    <property type="entry name" value="ParB_N"/>
    <property type="match status" value="1"/>
</dbReference>